<evidence type="ECO:0000256" key="2">
    <source>
        <dbReference type="ARBA" id="ARBA00022833"/>
    </source>
</evidence>
<dbReference type="PANTHER" id="PTHR31313:SF4">
    <property type="entry name" value="CONIDIAL DEVELOPMENT PROTEIN FLUFFY"/>
    <property type="match status" value="1"/>
</dbReference>
<evidence type="ECO:0000313" key="8">
    <source>
        <dbReference type="EMBL" id="KAK0651045.1"/>
    </source>
</evidence>
<dbReference type="EMBL" id="JAULSV010000002">
    <property type="protein sequence ID" value="KAK0651045.1"/>
    <property type="molecule type" value="Genomic_DNA"/>
</dbReference>
<dbReference type="GO" id="GO:0003677">
    <property type="term" value="F:DNA binding"/>
    <property type="evidence" value="ECO:0007669"/>
    <property type="project" value="UniProtKB-KW"/>
</dbReference>
<evidence type="ECO:0000313" key="9">
    <source>
        <dbReference type="Proteomes" id="UP001174936"/>
    </source>
</evidence>
<evidence type="ECO:0000256" key="3">
    <source>
        <dbReference type="ARBA" id="ARBA00023015"/>
    </source>
</evidence>
<dbReference type="PANTHER" id="PTHR31313">
    <property type="entry name" value="TY1 ENHANCER ACTIVATOR"/>
    <property type="match status" value="1"/>
</dbReference>
<gene>
    <name evidence="8" type="ORF">B0T16DRAFT_403071</name>
</gene>
<dbReference type="Proteomes" id="UP001174936">
    <property type="component" value="Unassembled WGS sequence"/>
</dbReference>
<keyword evidence="3" id="KW-0805">Transcription regulation</keyword>
<evidence type="ECO:0000256" key="6">
    <source>
        <dbReference type="ARBA" id="ARBA00023242"/>
    </source>
</evidence>
<accession>A0AA39YHD3</accession>
<keyword evidence="6" id="KW-0539">Nucleus</keyword>
<dbReference type="GO" id="GO:0046872">
    <property type="term" value="F:metal ion binding"/>
    <property type="evidence" value="ECO:0007669"/>
    <property type="project" value="UniProtKB-KW"/>
</dbReference>
<dbReference type="CDD" id="cd12148">
    <property type="entry name" value="fungal_TF_MHR"/>
    <property type="match status" value="1"/>
</dbReference>
<proteinExistence type="predicted"/>
<evidence type="ECO:0000256" key="5">
    <source>
        <dbReference type="ARBA" id="ARBA00023163"/>
    </source>
</evidence>
<evidence type="ECO:0000256" key="4">
    <source>
        <dbReference type="ARBA" id="ARBA00023125"/>
    </source>
</evidence>
<dbReference type="AlphaFoldDB" id="A0AA39YHD3"/>
<dbReference type="InterPro" id="IPR051615">
    <property type="entry name" value="Transcr_Regulatory_Elem"/>
</dbReference>
<sequence length="607" mass="66232">MRQEFPAWTCVTPDTQLIRRLISRAFALDSFCAPSLISRPQFWKDVYQGGRRYCSEALVNSLLGWSCKMLDVSSQLISQVSFGDAFLGEAKMLLAAEGTHVNIPSIQALGVLAWIEICQGNGEEACVLAQESVRSSIYLGLQNYPDPIDEDFRDARALAYCGGFTLMRMLRLLTGRLEPKTGPLFMRLELGSEDGGQDTPEVRVERGISLQMRFFSEVQFCAPVSRFTFEVTETVHTFLSYNLSGAMTAADLEEAYAKCIGYYTRFTKESVRDIPNTPDLLFAHIWYQYCLLSLLRPFVRSNASLAGGGVPQLLHGATPTVVCQQSSEAVIFLTSTYQTRYSLKHPPPLLPHVVFAATLYQLSLLISPHCVYSDPSAFVGTPSQPPSRPNLESPRYSLSMSRPHHLIAEQQQERPPPLSPTLTMQAQREARRRASGMSSTSLCLSVGSEHAQPSLSRFASSTTSDMGEGSSSEASFDILPAFTSAPIDLVTVSSLQLASMAAQHAGAASAVRMLHSLGSVENLAGSNIDLAMWARSLPFQLDGFMAATLWTALGGERDPIDSSEGVVGLGISGQPQVPDFIGTDESYQRVEVPPLGDGVRPRTPVCG</sequence>
<organism evidence="8 9">
    <name type="scientific">Cercophora newfieldiana</name>
    <dbReference type="NCBI Taxonomy" id="92897"/>
    <lineage>
        <taxon>Eukaryota</taxon>
        <taxon>Fungi</taxon>
        <taxon>Dikarya</taxon>
        <taxon>Ascomycota</taxon>
        <taxon>Pezizomycotina</taxon>
        <taxon>Sordariomycetes</taxon>
        <taxon>Sordariomycetidae</taxon>
        <taxon>Sordariales</taxon>
        <taxon>Lasiosphaeriaceae</taxon>
        <taxon>Cercophora</taxon>
    </lineage>
</organism>
<keyword evidence="2" id="KW-0862">Zinc</keyword>
<keyword evidence="1" id="KW-0479">Metal-binding</keyword>
<comment type="caution">
    <text evidence="8">The sequence shown here is derived from an EMBL/GenBank/DDBJ whole genome shotgun (WGS) entry which is preliminary data.</text>
</comment>
<protein>
    <recommendedName>
        <fullName evidence="10">Transcription factor domain-containing protein</fullName>
    </recommendedName>
</protein>
<evidence type="ECO:0008006" key="10">
    <source>
        <dbReference type="Google" id="ProtNLM"/>
    </source>
</evidence>
<name>A0AA39YHD3_9PEZI</name>
<feature type="region of interest" description="Disordered" evidence="7">
    <location>
        <begin position="379"/>
        <end position="443"/>
    </location>
</feature>
<keyword evidence="9" id="KW-1185">Reference proteome</keyword>
<reference evidence="8" key="1">
    <citation type="submission" date="2023-06" db="EMBL/GenBank/DDBJ databases">
        <title>Genome-scale phylogeny and comparative genomics of the fungal order Sordariales.</title>
        <authorList>
            <consortium name="Lawrence Berkeley National Laboratory"/>
            <person name="Hensen N."/>
            <person name="Bonometti L."/>
            <person name="Westerberg I."/>
            <person name="Brannstrom I.O."/>
            <person name="Guillou S."/>
            <person name="Cros-Aarteil S."/>
            <person name="Calhoun S."/>
            <person name="Haridas S."/>
            <person name="Kuo A."/>
            <person name="Mondo S."/>
            <person name="Pangilinan J."/>
            <person name="Riley R."/>
            <person name="Labutti K."/>
            <person name="Andreopoulos B."/>
            <person name="Lipzen A."/>
            <person name="Chen C."/>
            <person name="Yanf M."/>
            <person name="Daum C."/>
            <person name="Ng V."/>
            <person name="Clum A."/>
            <person name="Steindorff A."/>
            <person name="Ohm R."/>
            <person name="Martin F."/>
            <person name="Silar P."/>
            <person name="Natvig D."/>
            <person name="Lalanne C."/>
            <person name="Gautier V."/>
            <person name="Ament-Velasquez S.L."/>
            <person name="Kruys A."/>
            <person name="Hutchinson M.I."/>
            <person name="Powell A.J."/>
            <person name="Barry K."/>
            <person name="Miller A.N."/>
            <person name="Grigoriev I.V."/>
            <person name="Debuchy R."/>
            <person name="Gladieux P."/>
            <person name="Thoren M.H."/>
            <person name="Johannesson H."/>
        </authorList>
    </citation>
    <scope>NUCLEOTIDE SEQUENCE</scope>
    <source>
        <strain evidence="8">SMH2532-1</strain>
    </source>
</reference>
<evidence type="ECO:0000256" key="1">
    <source>
        <dbReference type="ARBA" id="ARBA00022723"/>
    </source>
</evidence>
<keyword evidence="4" id="KW-0238">DNA-binding</keyword>
<evidence type="ECO:0000256" key="7">
    <source>
        <dbReference type="SAM" id="MobiDB-lite"/>
    </source>
</evidence>
<keyword evidence="5" id="KW-0804">Transcription</keyword>